<dbReference type="Gene3D" id="2.40.10.230">
    <property type="entry name" value="Probable tRNA pseudouridine synthase domain"/>
    <property type="match status" value="1"/>
</dbReference>
<dbReference type="STRING" id="573063.Metin_0944"/>
<accession>D5VSP9</accession>
<protein>
    <recommendedName>
        <fullName evidence="3">H/ACA RNA-protein complex component Gar1</fullName>
    </recommendedName>
</protein>
<dbReference type="KEGG" id="mif:Metin_0944"/>
<gene>
    <name evidence="1" type="ordered locus">Metin_0944</name>
</gene>
<dbReference type="Proteomes" id="UP000002061">
    <property type="component" value="Chromosome"/>
</dbReference>
<dbReference type="InterPro" id="IPR009000">
    <property type="entry name" value="Transl_B-barrel_sf"/>
</dbReference>
<dbReference type="OrthoDB" id="60264at2157"/>
<dbReference type="EMBL" id="CP002009">
    <property type="protein sequence ID" value="ADG13602.1"/>
    <property type="molecule type" value="Genomic_DNA"/>
</dbReference>
<name>D5VSP9_METIM</name>
<dbReference type="RefSeq" id="WP_013100348.1">
    <property type="nucleotide sequence ID" value="NC_014122.1"/>
</dbReference>
<keyword evidence="2" id="KW-1185">Reference proteome</keyword>
<dbReference type="SUPFAM" id="SSF50447">
    <property type="entry name" value="Translation proteins"/>
    <property type="match status" value="1"/>
</dbReference>
<dbReference type="AlphaFoldDB" id="D5VSP9"/>
<organism evidence="1 2">
    <name type="scientific">Methanocaldococcus infernus (strain DSM 11812 / JCM 15783 / ME)</name>
    <dbReference type="NCBI Taxonomy" id="573063"/>
    <lineage>
        <taxon>Archaea</taxon>
        <taxon>Methanobacteriati</taxon>
        <taxon>Methanobacteriota</taxon>
        <taxon>Methanomada group</taxon>
        <taxon>Methanococci</taxon>
        <taxon>Methanococcales</taxon>
        <taxon>Methanocaldococcaceae</taxon>
        <taxon>Methanocaldococcus</taxon>
    </lineage>
</organism>
<dbReference type="InterPro" id="IPR038664">
    <property type="entry name" value="Gar1/Naf1_Cbf5-bd_sf"/>
</dbReference>
<dbReference type="GeneID" id="9131956"/>
<sequence length="72" mass="8336">MKIKVLHKTPKGFIIGRGQARIGDKVYYKRKLYGVVVDIFGPVAKPYIKIKPLKNFIPDVVFIDKSKYKNKK</sequence>
<evidence type="ECO:0000313" key="1">
    <source>
        <dbReference type="EMBL" id="ADG13602.1"/>
    </source>
</evidence>
<dbReference type="eggNOG" id="arCOG02466">
    <property type="taxonomic scope" value="Archaea"/>
</dbReference>
<evidence type="ECO:0008006" key="3">
    <source>
        <dbReference type="Google" id="ProtNLM"/>
    </source>
</evidence>
<reference evidence="1" key="1">
    <citation type="submission" date="2010-04" db="EMBL/GenBank/DDBJ databases">
        <title>Complete sequence of Methanocaldococcus infernus ME.</title>
        <authorList>
            <consortium name="US DOE Joint Genome Institute"/>
            <person name="Lucas S."/>
            <person name="Copeland A."/>
            <person name="Lapidus A."/>
            <person name="Cheng J.-F."/>
            <person name="Bruce D."/>
            <person name="Goodwin L."/>
            <person name="Pitluck S."/>
            <person name="Munk A.C."/>
            <person name="Detter J.C."/>
            <person name="Han C."/>
            <person name="Tapia R."/>
            <person name="Land M."/>
            <person name="Hauser L."/>
            <person name="Kyrpides N."/>
            <person name="Mikhailova N."/>
            <person name="Sieprawska-Lupa M."/>
            <person name="Whitman W.B."/>
            <person name="Woyke T."/>
        </authorList>
    </citation>
    <scope>NUCLEOTIDE SEQUENCE [LARGE SCALE GENOMIC DNA]</scope>
    <source>
        <strain evidence="1">ME</strain>
    </source>
</reference>
<evidence type="ECO:0000313" key="2">
    <source>
        <dbReference type="Proteomes" id="UP000002061"/>
    </source>
</evidence>
<proteinExistence type="predicted"/>
<dbReference type="HOGENOM" id="CLU_165884_4_0_2"/>